<dbReference type="PANTHER" id="PTHR36528">
    <property type="entry name" value="CRISPR SYSTEM SINGLE-STRAND-SPECIFIC DEOXYRIBONUCLEASE CAS10/CSM1 (SUBTYPE III-A)"/>
    <property type="match status" value="1"/>
</dbReference>
<evidence type="ECO:0000256" key="6">
    <source>
        <dbReference type="ARBA" id="ARBA00022759"/>
    </source>
</evidence>
<dbReference type="GO" id="GO:0005524">
    <property type="term" value="F:ATP binding"/>
    <property type="evidence" value="ECO:0007669"/>
    <property type="project" value="UniProtKB-KW"/>
</dbReference>
<reference evidence="13" key="1">
    <citation type="journal article" date="2023" name="Front. Microbiol.">
        <title>Phylogeography and host specificity of Pasteurellaceae pathogenic to sea-farmed fish in the north-east Atlantic.</title>
        <authorList>
            <person name="Gulla S."/>
            <person name="Colquhoun D.J."/>
            <person name="Olsen A.B."/>
            <person name="Spilsberg B."/>
            <person name="Lagesen K."/>
            <person name="Aakesson C.P."/>
            <person name="Strom S."/>
            <person name="Manji F."/>
            <person name="Birkbeck T.H."/>
            <person name="Nilsen H.K."/>
        </authorList>
    </citation>
    <scope>NUCLEOTIDE SEQUENCE</scope>
    <source>
        <strain evidence="13">98B1</strain>
    </source>
</reference>
<protein>
    <recommendedName>
        <fullName evidence="2">CRISPR system single-strand-specific deoxyribonuclease Cas10/Csm1 (subtype III-A)</fullName>
    </recommendedName>
    <alternativeName>
        <fullName evidence="11">Cyclic oligoadenylate synthase</fullName>
    </alternativeName>
</protein>
<dbReference type="GO" id="GO:0004527">
    <property type="term" value="F:exonuclease activity"/>
    <property type="evidence" value="ECO:0007669"/>
    <property type="project" value="UniProtKB-KW"/>
</dbReference>
<dbReference type="Proteomes" id="UP001231736">
    <property type="component" value="Unassembled WGS sequence"/>
</dbReference>
<comment type="caution">
    <text evidence="13">The sequence shown here is derived from an EMBL/GenBank/DDBJ whole genome shotgun (WGS) entry which is preliminary data.</text>
</comment>
<evidence type="ECO:0000259" key="12">
    <source>
        <dbReference type="PROSITE" id="PS50887"/>
    </source>
</evidence>
<dbReference type="Gene3D" id="3.30.70.270">
    <property type="match status" value="1"/>
</dbReference>
<comment type="similarity">
    <text evidence="1">Belongs to the CRISPR-associated Cas10/Csm1 family.</text>
</comment>
<dbReference type="Pfam" id="PF22335">
    <property type="entry name" value="Cas10-Cmr2_palm2"/>
    <property type="match status" value="1"/>
</dbReference>
<evidence type="ECO:0000256" key="10">
    <source>
        <dbReference type="ARBA" id="ARBA00023118"/>
    </source>
</evidence>
<evidence type="ECO:0000256" key="7">
    <source>
        <dbReference type="ARBA" id="ARBA00022801"/>
    </source>
</evidence>
<dbReference type="InterPro" id="IPR000160">
    <property type="entry name" value="GGDEF_dom"/>
</dbReference>
<keyword evidence="9" id="KW-0067">ATP-binding</keyword>
<dbReference type="NCBIfam" id="TIGR02578">
    <property type="entry name" value="cas_TM1811_Csm1"/>
    <property type="match status" value="1"/>
</dbReference>
<keyword evidence="3" id="KW-0808">Transferase</keyword>
<organism evidence="13 14">
    <name type="scientific">Phocoenobacter skyensis</name>
    <dbReference type="NCBI Taxonomy" id="97481"/>
    <lineage>
        <taxon>Bacteria</taxon>
        <taxon>Pseudomonadati</taxon>
        <taxon>Pseudomonadota</taxon>
        <taxon>Gammaproteobacteria</taxon>
        <taxon>Pasteurellales</taxon>
        <taxon>Pasteurellaceae</taxon>
        <taxon>Phocoenobacter</taxon>
    </lineage>
</organism>
<dbReference type="GO" id="GO:0004519">
    <property type="term" value="F:endonuclease activity"/>
    <property type="evidence" value="ECO:0007669"/>
    <property type="project" value="UniProtKB-KW"/>
</dbReference>
<dbReference type="GO" id="GO:0051607">
    <property type="term" value="P:defense response to virus"/>
    <property type="evidence" value="ECO:0007669"/>
    <property type="project" value="UniProtKB-KW"/>
</dbReference>
<dbReference type="Pfam" id="PF18211">
    <property type="entry name" value="Csm1_B"/>
    <property type="match status" value="1"/>
</dbReference>
<evidence type="ECO:0000256" key="8">
    <source>
        <dbReference type="ARBA" id="ARBA00022839"/>
    </source>
</evidence>
<evidence type="ECO:0000256" key="1">
    <source>
        <dbReference type="ARBA" id="ARBA00005700"/>
    </source>
</evidence>
<dbReference type="PROSITE" id="PS50887">
    <property type="entry name" value="GGDEF"/>
    <property type="match status" value="1"/>
</dbReference>
<dbReference type="InterPro" id="IPR043128">
    <property type="entry name" value="Rev_trsase/Diguanyl_cyclase"/>
</dbReference>
<evidence type="ECO:0000313" key="14">
    <source>
        <dbReference type="Proteomes" id="UP001231736"/>
    </source>
</evidence>
<dbReference type="PANTHER" id="PTHR36528:SF1">
    <property type="entry name" value="CRISPR SYSTEM SINGLE-STRAND-SPECIFIC DEOXYRIBONUCLEASE CAS10_CSM1 (SUBTYPE III-A)"/>
    <property type="match status" value="1"/>
</dbReference>
<evidence type="ECO:0000256" key="9">
    <source>
        <dbReference type="ARBA" id="ARBA00022840"/>
    </source>
</evidence>
<evidence type="ECO:0000256" key="11">
    <source>
        <dbReference type="ARBA" id="ARBA00032922"/>
    </source>
</evidence>
<accession>A0AAJ6NCW4</accession>
<dbReference type="InterPro" id="IPR013408">
    <property type="entry name" value="Cas10/Csm1"/>
</dbReference>
<name>A0AAJ6NCW4_9PAST</name>
<evidence type="ECO:0000256" key="5">
    <source>
        <dbReference type="ARBA" id="ARBA00022741"/>
    </source>
</evidence>
<keyword evidence="10" id="KW-0051">Antiviral defense</keyword>
<dbReference type="AlphaFoldDB" id="A0AAJ6NCW4"/>
<evidence type="ECO:0000313" key="13">
    <source>
        <dbReference type="EMBL" id="MDP8174473.1"/>
    </source>
</evidence>
<keyword evidence="4" id="KW-0540">Nuclease</keyword>
<evidence type="ECO:0000256" key="2">
    <source>
        <dbReference type="ARBA" id="ARBA00014333"/>
    </source>
</evidence>
<evidence type="ECO:0000256" key="3">
    <source>
        <dbReference type="ARBA" id="ARBA00022679"/>
    </source>
</evidence>
<keyword evidence="7" id="KW-0378">Hydrolase</keyword>
<proteinExistence type="inferred from homology"/>
<dbReference type="EMBL" id="JASAYT010000007">
    <property type="protein sequence ID" value="MDP8174473.1"/>
    <property type="molecule type" value="Genomic_DNA"/>
</dbReference>
<dbReference type="RefSeq" id="WP_306375590.1">
    <property type="nucleotide sequence ID" value="NZ_JASAYT010000007.1"/>
</dbReference>
<dbReference type="GO" id="GO:0016740">
    <property type="term" value="F:transferase activity"/>
    <property type="evidence" value="ECO:0007669"/>
    <property type="project" value="UniProtKB-KW"/>
</dbReference>
<keyword evidence="6" id="KW-0255">Endonuclease</keyword>
<evidence type="ECO:0000256" key="4">
    <source>
        <dbReference type="ARBA" id="ARBA00022722"/>
    </source>
</evidence>
<keyword evidence="5" id="KW-0547">Nucleotide-binding</keyword>
<sequence>MTTLISTSCQVAFTAMIYHLEQLANETNTPFPKEQFQTVLLPLENHDFLRRIIDRAQSITLGSDNDNNHPFTYSQEKLYSLFKTVNLSEKPSQDINNQPEYAYPLEQISADNIFPKKAEEVQVDYANLWTSFFESTSLIPADPKQNMDLWLDHFDTLYQCFMSNIPSRTYGVPFYDYSKTITALATALWRWHNDDNIQLSELKERNKNGNDDNEKPFLLISGDFFGVQEFIFAGSKESNKQVAKLLRGRSFQVSLFTELAALKILQTLELPSTSQILNAAGKFLIIAPNTQQTKDHLKDIIKNFNQWFIQHTYGLAGIGIATTIAGIDEFEGEKFKALQDKCSLDLEKIKLQRFDLTTFENPVQDMQYSYGCCKLNQYFPALEESEKLSLMSKSQIKIGENLVKKDRLFVCDCSTDIKKFESTQILDLDIFGYKVVFTSNKEETGELGDVNIHRFWDFSLPKDLKTPVWNGYARRYINGYVSVFDENSQLEKDKYQNIDEENKIEKGVIKTFDYLACEDRKERISDTETKNYIGQSALMTLKGDVDNLGSIFKQGLGNTTLAKMTTLSRQMNQFFSLWLPAYCNENKENIYTVFAGGDDFFLIGSWHSTQKVAFEMQKQFKKYVANNEEIHFSVGMVMSKVDYPVSRLGELAEETLEKSKEMKGKNAVTIFDLSVSWNEWDDFVKLEDEIEQLATEYNISTSYLYSLIHLSQQAEIAKSDKDLTATMWRSHFYYKTARYVVDKLPKEKKQQALGRISKTLGESGIAKYGQNFQIPLFNYFYKQR</sequence>
<keyword evidence="8" id="KW-0269">Exonuclease</keyword>
<gene>
    <name evidence="13" type="primary">cas10</name>
    <name evidence="13" type="ORF">QJU97_03250</name>
</gene>
<dbReference type="InterPro" id="IPR054767">
    <property type="entry name" value="Cas10-Cmr2_palm2"/>
</dbReference>
<dbReference type="InterPro" id="IPR052117">
    <property type="entry name" value="Cas10/Csm1_subtype-III-A"/>
</dbReference>
<feature type="domain" description="GGDEF" evidence="12">
    <location>
        <begin position="536"/>
        <end position="673"/>
    </location>
</feature>
<dbReference type="InterPro" id="IPR041062">
    <property type="entry name" value="Csm1_B"/>
</dbReference>